<proteinExistence type="predicted"/>
<reference evidence="1 2" key="1">
    <citation type="submission" date="2019-06" db="EMBL/GenBank/DDBJ databases">
        <title>A chromosome-scale genome assembly of the European perch, Perca fluviatilis.</title>
        <authorList>
            <person name="Roques C."/>
            <person name="Zahm M."/>
            <person name="Cabau C."/>
            <person name="Klopp C."/>
            <person name="Bouchez O."/>
            <person name="Donnadieu C."/>
            <person name="Kuhl H."/>
            <person name="Gislard M."/>
            <person name="Guendouz S."/>
            <person name="Journot L."/>
            <person name="Haffray P."/>
            <person name="Bestin A."/>
            <person name="Morvezen R."/>
            <person name="Feron R."/>
            <person name="Wen M."/>
            <person name="Jouanno E."/>
            <person name="Herpin A."/>
            <person name="Schartl M."/>
            <person name="Postlethwait J."/>
            <person name="Schaerlinger B."/>
            <person name="Chardard D."/>
            <person name="Lecocq T."/>
            <person name="Poncet C."/>
            <person name="Jaffrelo L."/>
            <person name="Lampietro C."/>
            <person name="Guiguen Y."/>
        </authorList>
    </citation>
    <scope>NUCLEOTIDE SEQUENCE [LARGE SCALE GENOMIC DNA]</scope>
    <source>
        <tissue evidence="1">Blood</tissue>
    </source>
</reference>
<accession>A0A6A5FJY9</accession>
<name>A0A6A5FJY9_PERFL</name>
<organism evidence="1 2">
    <name type="scientific">Perca fluviatilis</name>
    <name type="common">European perch</name>
    <dbReference type="NCBI Taxonomy" id="8168"/>
    <lineage>
        <taxon>Eukaryota</taxon>
        <taxon>Metazoa</taxon>
        <taxon>Chordata</taxon>
        <taxon>Craniata</taxon>
        <taxon>Vertebrata</taxon>
        <taxon>Euteleostomi</taxon>
        <taxon>Actinopterygii</taxon>
        <taxon>Neopterygii</taxon>
        <taxon>Teleostei</taxon>
        <taxon>Neoteleostei</taxon>
        <taxon>Acanthomorphata</taxon>
        <taxon>Eupercaria</taxon>
        <taxon>Perciformes</taxon>
        <taxon>Percoidei</taxon>
        <taxon>Percidae</taxon>
        <taxon>Percinae</taxon>
        <taxon>Perca</taxon>
    </lineage>
</organism>
<protein>
    <submittedName>
        <fullName evidence="1">Uncharacterized protein</fullName>
    </submittedName>
</protein>
<sequence>MARSSPENKVPQQFLSAKKSLTAHSCTRRKANLDAAIVTSALRPPENDTQTIGLLSLFLTPEPSGILPNQHKQ</sequence>
<dbReference type="EMBL" id="VHII01000005">
    <property type="protein sequence ID" value="KAF1390573.1"/>
    <property type="molecule type" value="Genomic_DNA"/>
</dbReference>
<evidence type="ECO:0000313" key="2">
    <source>
        <dbReference type="Proteomes" id="UP000465112"/>
    </source>
</evidence>
<dbReference type="Proteomes" id="UP000465112">
    <property type="component" value="Chromosome 5"/>
</dbReference>
<keyword evidence="2" id="KW-1185">Reference proteome</keyword>
<comment type="caution">
    <text evidence="1">The sequence shown here is derived from an EMBL/GenBank/DDBJ whole genome shotgun (WGS) entry which is preliminary data.</text>
</comment>
<dbReference type="AlphaFoldDB" id="A0A6A5FJY9"/>
<evidence type="ECO:0000313" key="1">
    <source>
        <dbReference type="EMBL" id="KAF1390573.1"/>
    </source>
</evidence>
<gene>
    <name evidence="1" type="ORF">PFLUV_G00059440</name>
</gene>